<dbReference type="PANTHER" id="PTHR30329:SF21">
    <property type="entry name" value="LIPOPROTEIN YIAD-RELATED"/>
    <property type="match status" value="1"/>
</dbReference>
<feature type="transmembrane region" description="Helical" evidence="2">
    <location>
        <begin position="238"/>
        <end position="257"/>
    </location>
</feature>
<dbReference type="Pfam" id="PF00691">
    <property type="entry name" value="OmpA"/>
    <property type="match status" value="1"/>
</dbReference>
<dbReference type="CDD" id="cd07185">
    <property type="entry name" value="OmpA_C-like"/>
    <property type="match status" value="1"/>
</dbReference>
<keyword evidence="2" id="KW-0812">Transmembrane</keyword>
<dbReference type="InterPro" id="IPR050330">
    <property type="entry name" value="Bact_OuterMem_StrucFunc"/>
</dbReference>
<dbReference type="InterPro" id="IPR009282">
    <property type="entry name" value="DUF937"/>
</dbReference>
<dbReference type="InterPro" id="IPR036737">
    <property type="entry name" value="OmpA-like_sf"/>
</dbReference>
<comment type="caution">
    <text evidence="4">The sequence shown here is derived from an EMBL/GenBank/DDBJ whole genome shotgun (WGS) entry which is preliminary data.</text>
</comment>
<evidence type="ECO:0000259" key="3">
    <source>
        <dbReference type="PROSITE" id="PS51123"/>
    </source>
</evidence>
<dbReference type="Pfam" id="PF06078">
    <property type="entry name" value="DUF937"/>
    <property type="match status" value="1"/>
</dbReference>
<dbReference type="Gene3D" id="3.30.1330.60">
    <property type="entry name" value="OmpA-like domain"/>
    <property type="match status" value="1"/>
</dbReference>
<dbReference type="PROSITE" id="PS51123">
    <property type="entry name" value="OMPA_2"/>
    <property type="match status" value="1"/>
</dbReference>
<accession>A0ABU5QP67</accession>
<dbReference type="SUPFAM" id="SSF103088">
    <property type="entry name" value="OmpA-like"/>
    <property type="match status" value="1"/>
</dbReference>
<gene>
    <name evidence="4" type="ORF">VB264_13820</name>
</gene>
<dbReference type="PANTHER" id="PTHR30329">
    <property type="entry name" value="STATOR ELEMENT OF FLAGELLAR MOTOR COMPLEX"/>
    <property type="match status" value="1"/>
</dbReference>
<keyword evidence="5" id="KW-1185">Reference proteome</keyword>
<name>A0ABU5QP67_9BACT</name>
<sequence length="457" mass="49298">MNLFGELKELFAGDIPLKIANITGETEAKVKVAIDGLIPTLIGGLMKRVSNEAGATTLMNVIQRGKHDGSINDRLGDYLKDKESFAPLFEQGSSVISLLLPDKKSSVATLISQYASIRNSSATLIMAGVAPIIVGKLGKLVISQGLDKIHLANYLLEQKAYLIDETPEALQPKMIDTLGIAVFMSQEIKPIQFAPAAPIKSVSVNNPVAAKPMAEQKVTYSGKNYESEDSESMKIPKWFLPSILIVAVIAGLGYFAFTYDWKSLSNSSTAMTDSSDMEEVTGAVIDTNSLSKDTTVAKVDTANTINETKTIGVNLPNGQKVDLTDGSFTYNFARYLSDSVAAPNRIFTFDHIGFEGNTAALAAGSDKTVSDLAKIILAYPRVQIKLTAFTDNTGDSLQNIRLTARRAVAIRNILIGNGIKDTRIDFAGRGSRNPIASNATEEGKAKNRRIELKVVKK</sequence>
<evidence type="ECO:0000313" key="4">
    <source>
        <dbReference type="EMBL" id="MEA5258870.1"/>
    </source>
</evidence>
<feature type="domain" description="OmpA-like" evidence="3">
    <location>
        <begin position="341"/>
        <end position="457"/>
    </location>
</feature>
<organism evidence="4 5">
    <name type="scientific">Arcicella aquatica</name>
    <dbReference type="NCBI Taxonomy" id="217141"/>
    <lineage>
        <taxon>Bacteria</taxon>
        <taxon>Pseudomonadati</taxon>
        <taxon>Bacteroidota</taxon>
        <taxon>Cytophagia</taxon>
        <taxon>Cytophagales</taxon>
        <taxon>Flectobacillaceae</taxon>
        <taxon>Arcicella</taxon>
    </lineage>
</organism>
<evidence type="ECO:0000256" key="1">
    <source>
        <dbReference type="PROSITE-ProRule" id="PRU00473"/>
    </source>
</evidence>
<evidence type="ECO:0000313" key="5">
    <source>
        <dbReference type="Proteomes" id="UP001304671"/>
    </source>
</evidence>
<dbReference type="EMBL" id="JAYFUL010000022">
    <property type="protein sequence ID" value="MEA5258870.1"/>
    <property type="molecule type" value="Genomic_DNA"/>
</dbReference>
<proteinExistence type="predicted"/>
<dbReference type="Proteomes" id="UP001304671">
    <property type="component" value="Unassembled WGS sequence"/>
</dbReference>
<keyword evidence="2" id="KW-1133">Transmembrane helix</keyword>
<evidence type="ECO:0000256" key="2">
    <source>
        <dbReference type="SAM" id="Phobius"/>
    </source>
</evidence>
<dbReference type="RefSeq" id="WP_323250281.1">
    <property type="nucleotide sequence ID" value="NZ_JAYFUL010000022.1"/>
</dbReference>
<reference evidence="4 5" key="1">
    <citation type="submission" date="2023-12" db="EMBL/GenBank/DDBJ databases">
        <title>Novel species of the genus Arcicella isolated from rivers.</title>
        <authorList>
            <person name="Lu H."/>
        </authorList>
    </citation>
    <scope>NUCLEOTIDE SEQUENCE [LARGE SCALE GENOMIC DNA]</scope>
    <source>
        <strain evidence="4 5">LMG 21963</strain>
    </source>
</reference>
<keyword evidence="1 2" id="KW-0472">Membrane</keyword>
<protein>
    <submittedName>
        <fullName evidence="4">OmpA family protein</fullName>
    </submittedName>
</protein>
<dbReference type="InterPro" id="IPR006665">
    <property type="entry name" value="OmpA-like"/>
</dbReference>